<dbReference type="eggNOG" id="ENOG502S6WE">
    <property type="taxonomic scope" value="Eukaryota"/>
</dbReference>
<dbReference type="SUPFAM" id="SSF102705">
    <property type="entry name" value="NIF3 (NGG1p interacting factor 3)-like"/>
    <property type="match status" value="1"/>
</dbReference>
<evidence type="ECO:0000313" key="3">
    <source>
        <dbReference type="Proteomes" id="UP000030671"/>
    </source>
</evidence>
<protein>
    <recommendedName>
        <fullName evidence="1">ATP phosphoribosyltransferase</fullName>
    </recommendedName>
</protein>
<dbReference type="InterPro" id="IPR036069">
    <property type="entry name" value="DUF34/NIF3_sf"/>
</dbReference>
<accession>W4JMC4</accession>
<sequence length="115" mass="12957">MSLTRFKLVFFTPSSSTRKILDHLFEKYPEELGKIGQYDQCAFISRGTGQFKPALGANPAIGSVGNLEFVEEDRVELVVNDKGGEHLELKKTITELKSVHPYEEVAYDVYPLADF</sequence>
<dbReference type="Proteomes" id="UP000030671">
    <property type="component" value="Unassembled WGS sequence"/>
</dbReference>
<dbReference type="InParanoid" id="W4JMC4"/>
<dbReference type="PANTHER" id="PTHR41774">
    <property type="match status" value="1"/>
</dbReference>
<dbReference type="OrthoDB" id="15981at2759"/>
<name>W4JMC4_HETIT</name>
<dbReference type="AlphaFoldDB" id="W4JMC4"/>
<dbReference type="InterPro" id="IPR015867">
    <property type="entry name" value="N-reg_PII/ATP_PRibTrfase_C"/>
</dbReference>
<dbReference type="KEGG" id="hir:HETIRDRAFT_482450"/>
<reference evidence="2 3" key="1">
    <citation type="journal article" date="2012" name="New Phytol.">
        <title>Insight into trade-off between wood decay and parasitism from the genome of a fungal forest pathogen.</title>
        <authorList>
            <person name="Olson A."/>
            <person name="Aerts A."/>
            <person name="Asiegbu F."/>
            <person name="Belbahri L."/>
            <person name="Bouzid O."/>
            <person name="Broberg A."/>
            <person name="Canback B."/>
            <person name="Coutinho P.M."/>
            <person name="Cullen D."/>
            <person name="Dalman K."/>
            <person name="Deflorio G."/>
            <person name="van Diepen L.T."/>
            <person name="Dunand C."/>
            <person name="Duplessis S."/>
            <person name="Durling M."/>
            <person name="Gonthier P."/>
            <person name="Grimwood J."/>
            <person name="Fossdal C.G."/>
            <person name="Hansson D."/>
            <person name="Henrissat B."/>
            <person name="Hietala A."/>
            <person name="Himmelstrand K."/>
            <person name="Hoffmeister D."/>
            <person name="Hogberg N."/>
            <person name="James T.Y."/>
            <person name="Karlsson M."/>
            <person name="Kohler A."/>
            <person name="Kues U."/>
            <person name="Lee Y.H."/>
            <person name="Lin Y.C."/>
            <person name="Lind M."/>
            <person name="Lindquist E."/>
            <person name="Lombard V."/>
            <person name="Lucas S."/>
            <person name="Lunden K."/>
            <person name="Morin E."/>
            <person name="Murat C."/>
            <person name="Park J."/>
            <person name="Raffaello T."/>
            <person name="Rouze P."/>
            <person name="Salamov A."/>
            <person name="Schmutz J."/>
            <person name="Solheim H."/>
            <person name="Stahlberg J."/>
            <person name="Velez H."/>
            <person name="de Vries R.P."/>
            <person name="Wiebenga A."/>
            <person name="Woodward S."/>
            <person name="Yakovlev I."/>
            <person name="Garbelotto M."/>
            <person name="Martin F."/>
            <person name="Grigoriev I.V."/>
            <person name="Stenlid J."/>
        </authorList>
    </citation>
    <scope>NUCLEOTIDE SEQUENCE [LARGE SCALE GENOMIC DNA]</scope>
    <source>
        <strain evidence="2 3">TC 32-1</strain>
    </source>
</reference>
<gene>
    <name evidence="2" type="ORF">HETIRDRAFT_482450</name>
</gene>
<dbReference type="EMBL" id="KI925467">
    <property type="protein sequence ID" value="ETW74678.1"/>
    <property type="molecule type" value="Genomic_DNA"/>
</dbReference>
<keyword evidence="3" id="KW-1185">Reference proteome</keyword>
<dbReference type="RefSeq" id="XP_009553172.1">
    <property type="nucleotide sequence ID" value="XM_009554877.1"/>
</dbReference>
<evidence type="ECO:0000256" key="1">
    <source>
        <dbReference type="ARBA" id="ARBA00020998"/>
    </source>
</evidence>
<dbReference type="GeneID" id="20678031"/>
<evidence type="ECO:0000313" key="2">
    <source>
        <dbReference type="EMBL" id="ETW74678.1"/>
    </source>
</evidence>
<dbReference type="Gene3D" id="3.30.70.120">
    <property type="match status" value="1"/>
</dbReference>
<organism evidence="2 3">
    <name type="scientific">Heterobasidion irregulare (strain TC 32-1)</name>
    <dbReference type="NCBI Taxonomy" id="747525"/>
    <lineage>
        <taxon>Eukaryota</taxon>
        <taxon>Fungi</taxon>
        <taxon>Dikarya</taxon>
        <taxon>Basidiomycota</taxon>
        <taxon>Agaricomycotina</taxon>
        <taxon>Agaricomycetes</taxon>
        <taxon>Russulales</taxon>
        <taxon>Bondarzewiaceae</taxon>
        <taxon>Heterobasidion</taxon>
        <taxon>Heterobasidion annosum species complex</taxon>
    </lineage>
</organism>
<dbReference type="PANTHER" id="PTHR41774:SF1">
    <property type="entry name" value="NGG1P INTERACTING FACTOR NIF3"/>
    <property type="match status" value="1"/>
</dbReference>
<dbReference type="HOGENOM" id="CLU_120084_1_0_1"/>
<proteinExistence type="predicted"/>